<dbReference type="Pfam" id="PF02641">
    <property type="entry name" value="DUF190"/>
    <property type="match status" value="1"/>
</dbReference>
<dbReference type="GeneID" id="72996546"/>
<dbReference type="InterPro" id="IPR003793">
    <property type="entry name" value="UPF0166"/>
</dbReference>
<evidence type="ECO:0000256" key="1">
    <source>
        <dbReference type="ARBA" id="ARBA00010554"/>
    </source>
</evidence>
<gene>
    <name evidence="2" type="ORF">A9C11_17360</name>
    <name evidence="3" type="ORF">P3W55_01515</name>
</gene>
<comment type="similarity">
    <text evidence="1">Belongs to the UPF0166 family.</text>
</comment>
<dbReference type="InterPro" id="IPR011322">
    <property type="entry name" value="N-reg_PII-like_a/b"/>
</dbReference>
<dbReference type="RefSeq" id="WP_009622630.1">
    <property type="nucleotide sequence ID" value="NZ_BDGS01000001.1"/>
</dbReference>
<dbReference type="Gene3D" id="3.30.70.120">
    <property type="match status" value="1"/>
</dbReference>
<accession>A0A127MUG3</accession>
<reference evidence="3" key="2">
    <citation type="submission" date="2023-03" db="EMBL/GenBank/DDBJ databases">
        <title>Draft assemblies of triclosan tolerant bacteria isolated from returned activated sludge.</title>
        <authorList>
            <person name="Van Hamelsveld S."/>
        </authorList>
    </citation>
    <scope>NUCLEOTIDE SEQUENCE</scope>
    <source>
        <strain evidence="3">GW210015_S63</strain>
    </source>
</reference>
<evidence type="ECO:0000313" key="2">
    <source>
        <dbReference type="EMBL" id="ANI15638.1"/>
    </source>
</evidence>
<organism evidence="2 4">
    <name type="scientific">Pseudomonas citronellolis</name>
    <dbReference type="NCBI Taxonomy" id="53408"/>
    <lineage>
        <taxon>Bacteria</taxon>
        <taxon>Pseudomonadati</taxon>
        <taxon>Pseudomonadota</taxon>
        <taxon>Gammaproteobacteria</taxon>
        <taxon>Pseudomonadales</taxon>
        <taxon>Pseudomonadaceae</taxon>
        <taxon>Pseudomonas</taxon>
    </lineage>
</organism>
<evidence type="ECO:0000313" key="4">
    <source>
        <dbReference type="Proteomes" id="UP000077748"/>
    </source>
</evidence>
<dbReference type="KEGG" id="pcq:PcP3B5_34780"/>
<protein>
    <submittedName>
        <fullName evidence="3">DUF190 domain-containing protein</fullName>
    </submittedName>
</protein>
<dbReference type="STRING" id="53408.A9C11_17360"/>
<proteinExistence type="inferred from homology"/>
<reference evidence="2 4" key="1">
    <citation type="submission" date="2016-05" db="EMBL/GenBank/DDBJ databases">
        <title>Genome Sequence of Pseudomonas citronellolis Strain SJTE-3, an Estrogens and Persistent Organic Pollutants degradation strain.</title>
        <authorList>
            <person name="Liang R."/>
        </authorList>
    </citation>
    <scope>NUCLEOTIDE SEQUENCE [LARGE SCALE GENOMIC DNA]</scope>
    <source>
        <strain evidence="2 4">SJTE-3</strain>
    </source>
</reference>
<evidence type="ECO:0000313" key="3">
    <source>
        <dbReference type="EMBL" id="MDF3840383.1"/>
    </source>
</evidence>
<sequence length="114" mass="12764">MKGYLVTFFTQQSRRHGGKLITDWMVDLARGMKLKGATLVVGAEGFGHAGRVHSYHFFELADQPVEICLAVTEDECERLFERLEAEDLALFYVKTPVEMGTVGKRKADRDAPAS</sequence>
<dbReference type="SUPFAM" id="SSF54913">
    <property type="entry name" value="GlnB-like"/>
    <property type="match status" value="1"/>
</dbReference>
<dbReference type="InterPro" id="IPR015867">
    <property type="entry name" value="N-reg_PII/ATP_PRibTrfase_C"/>
</dbReference>
<dbReference type="Proteomes" id="UP001220662">
    <property type="component" value="Unassembled WGS sequence"/>
</dbReference>
<dbReference type="Proteomes" id="UP000077748">
    <property type="component" value="Chromosome"/>
</dbReference>
<dbReference type="EMBL" id="JARJLR010000033">
    <property type="protein sequence ID" value="MDF3840383.1"/>
    <property type="molecule type" value="Genomic_DNA"/>
</dbReference>
<dbReference type="EMBL" id="CP015878">
    <property type="protein sequence ID" value="ANI15638.1"/>
    <property type="molecule type" value="Genomic_DNA"/>
</dbReference>
<dbReference type="AlphaFoldDB" id="A0A127MUG3"/>
<name>A0A127MUG3_9PSED</name>